<evidence type="ECO:0000256" key="1">
    <source>
        <dbReference type="SAM" id="MobiDB-lite"/>
    </source>
</evidence>
<feature type="non-terminal residue" evidence="2">
    <location>
        <position position="1"/>
    </location>
</feature>
<evidence type="ECO:0000313" key="3">
    <source>
        <dbReference type="Proteomes" id="UP000485058"/>
    </source>
</evidence>
<reference evidence="2 3" key="1">
    <citation type="submission" date="2020-02" db="EMBL/GenBank/DDBJ databases">
        <title>Draft genome sequence of Haematococcus lacustris strain NIES-144.</title>
        <authorList>
            <person name="Morimoto D."/>
            <person name="Nakagawa S."/>
            <person name="Yoshida T."/>
            <person name="Sawayama S."/>
        </authorList>
    </citation>
    <scope>NUCLEOTIDE SEQUENCE [LARGE SCALE GENOMIC DNA]</scope>
    <source>
        <strain evidence="2 3">NIES-144</strain>
    </source>
</reference>
<gene>
    <name evidence="2" type="ORF">HaLaN_32544</name>
</gene>
<keyword evidence="3" id="KW-1185">Reference proteome</keyword>
<dbReference type="Proteomes" id="UP000485058">
    <property type="component" value="Unassembled WGS sequence"/>
</dbReference>
<organism evidence="2 3">
    <name type="scientific">Haematococcus lacustris</name>
    <name type="common">Green alga</name>
    <name type="synonym">Haematococcus pluvialis</name>
    <dbReference type="NCBI Taxonomy" id="44745"/>
    <lineage>
        <taxon>Eukaryota</taxon>
        <taxon>Viridiplantae</taxon>
        <taxon>Chlorophyta</taxon>
        <taxon>core chlorophytes</taxon>
        <taxon>Chlorophyceae</taxon>
        <taxon>CS clade</taxon>
        <taxon>Chlamydomonadales</taxon>
        <taxon>Haematococcaceae</taxon>
        <taxon>Haematococcus</taxon>
    </lineage>
</organism>
<dbReference type="EMBL" id="BLLF01007997">
    <property type="protein sequence ID" value="GFH33209.1"/>
    <property type="molecule type" value="Genomic_DNA"/>
</dbReference>
<dbReference type="AlphaFoldDB" id="A0A6A0AJU4"/>
<sequence>MMEDKAQESAPAPYAAEFVDMPH</sequence>
<feature type="region of interest" description="Disordered" evidence="1">
    <location>
        <begin position="1"/>
        <end position="23"/>
    </location>
</feature>
<accession>A0A6A0AJU4</accession>
<evidence type="ECO:0000313" key="2">
    <source>
        <dbReference type="EMBL" id="GFH33209.1"/>
    </source>
</evidence>
<feature type="non-terminal residue" evidence="2">
    <location>
        <position position="23"/>
    </location>
</feature>
<proteinExistence type="predicted"/>
<name>A0A6A0AJU4_HAELA</name>
<protein>
    <submittedName>
        <fullName evidence="2">Uncharacterized protein</fullName>
    </submittedName>
</protein>
<comment type="caution">
    <text evidence="2">The sequence shown here is derived from an EMBL/GenBank/DDBJ whole genome shotgun (WGS) entry which is preliminary data.</text>
</comment>